<dbReference type="OrthoDB" id="304381at2157"/>
<dbReference type="SUPFAM" id="SSF53807">
    <property type="entry name" value="Helical backbone' metal receptor"/>
    <property type="match status" value="1"/>
</dbReference>
<keyword evidence="2" id="KW-0813">Transport</keyword>
<gene>
    <name evidence="6" type="ORF">C440_04468</name>
</gene>
<dbReference type="Pfam" id="PF01497">
    <property type="entry name" value="Peripla_BP_2"/>
    <property type="match status" value="1"/>
</dbReference>
<dbReference type="InterPro" id="IPR006311">
    <property type="entry name" value="TAT_signal"/>
</dbReference>
<sequence length="398" mass="43697">MPNRRQLLSRSAGLIAVGLAGCLGNDGGSNTSTATDAETKTAESTQATASETEEALEPYTVTVEPNPSHTFEEVPETYATIPSVWMDIGMALGKQPSATASLERAPLKFYELLPDVTFDESEITKLADGSESGFDKENFYAANCDVHLIDRRMLMFYANWDESDLDEITTGVGPFLGSSIRFASTSVTDSEPYYDLYGAFEKAATIFQRQDRFEAWQSFHDEFMSKITAELPPEEERPTVAAIWRGVNPDSGQFRVAPLHPLQNNTLTYRRLGMKDAFAGNTPDGPIGYEELLDVDPDYIGAVGGLTSQTHDEFVNTVVEPFEANENGKKLTAVQEGNLVRTGGQFMGPIVDLFATEALAKMVYPETFGEWPGSSADIPESERLFDRQRVSDLVNGNV</sequence>
<dbReference type="InterPro" id="IPR002491">
    <property type="entry name" value="ABC_transptr_periplasmic_BD"/>
</dbReference>
<dbReference type="STRING" id="662479.C440_04468"/>
<evidence type="ECO:0000256" key="3">
    <source>
        <dbReference type="ARBA" id="ARBA00022729"/>
    </source>
</evidence>
<dbReference type="PROSITE" id="PS51318">
    <property type="entry name" value="TAT"/>
    <property type="match status" value="1"/>
</dbReference>
<feature type="region of interest" description="Disordered" evidence="4">
    <location>
        <begin position="25"/>
        <end position="54"/>
    </location>
</feature>
<dbReference type="PATRIC" id="fig|662479.7.peg.921"/>
<dbReference type="EMBL" id="AOLN01000006">
    <property type="protein sequence ID" value="ELZ97001.1"/>
    <property type="molecule type" value="Genomic_DNA"/>
</dbReference>
<accession>M0IJP3</accession>
<dbReference type="PROSITE" id="PS51257">
    <property type="entry name" value="PROKAR_LIPOPROTEIN"/>
    <property type="match status" value="1"/>
</dbReference>
<reference evidence="6 7" key="1">
    <citation type="journal article" date="2014" name="PLoS Genet.">
        <title>Phylogenetically driven sequencing of extremely halophilic archaea reveals strategies for static and dynamic osmo-response.</title>
        <authorList>
            <person name="Becker E.A."/>
            <person name="Seitzer P.M."/>
            <person name="Tritt A."/>
            <person name="Larsen D."/>
            <person name="Krusor M."/>
            <person name="Yao A.I."/>
            <person name="Wu D."/>
            <person name="Madern D."/>
            <person name="Eisen J.A."/>
            <person name="Darling A.E."/>
            <person name="Facciotti M.T."/>
        </authorList>
    </citation>
    <scope>NUCLEOTIDE SEQUENCE [LARGE SCALE GENOMIC DNA]</scope>
    <source>
        <strain evidence="6 7">ATCC BAA-1512</strain>
    </source>
</reference>
<dbReference type="AlphaFoldDB" id="M0IJP3"/>
<dbReference type="PANTHER" id="PTHR30532:SF1">
    <property type="entry name" value="IRON(3+)-HYDROXAMATE-BINDING PROTEIN FHUD"/>
    <property type="match status" value="1"/>
</dbReference>
<dbReference type="Gene3D" id="3.40.50.1980">
    <property type="entry name" value="Nitrogenase molybdenum iron protein domain"/>
    <property type="match status" value="2"/>
</dbReference>
<dbReference type="PANTHER" id="PTHR30532">
    <property type="entry name" value="IRON III DICITRATE-BINDING PERIPLASMIC PROTEIN"/>
    <property type="match status" value="1"/>
</dbReference>
<evidence type="ECO:0000313" key="7">
    <source>
        <dbReference type="Proteomes" id="UP000011550"/>
    </source>
</evidence>
<name>M0IJP3_9EURY</name>
<evidence type="ECO:0000256" key="1">
    <source>
        <dbReference type="ARBA" id="ARBA00004196"/>
    </source>
</evidence>
<keyword evidence="3" id="KW-0732">Signal</keyword>
<dbReference type="Proteomes" id="UP000011550">
    <property type="component" value="Unassembled WGS sequence"/>
</dbReference>
<comment type="caution">
    <text evidence="6">The sequence shown here is derived from an EMBL/GenBank/DDBJ whole genome shotgun (WGS) entry which is preliminary data.</text>
</comment>
<evidence type="ECO:0000313" key="6">
    <source>
        <dbReference type="EMBL" id="ELZ97001.1"/>
    </source>
</evidence>
<dbReference type="RefSeq" id="WP_008318639.1">
    <property type="nucleotide sequence ID" value="NZ_AOLN01000006.1"/>
</dbReference>
<organism evidence="6 7">
    <name type="scientific">Haloferax mucosum ATCC BAA-1512</name>
    <dbReference type="NCBI Taxonomy" id="662479"/>
    <lineage>
        <taxon>Archaea</taxon>
        <taxon>Methanobacteriati</taxon>
        <taxon>Methanobacteriota</taxon>
        <taxon>Stenosarchaea group</taxon>
        <taxon>Halobacteria</taxon>
        <taxon>Halobacteriales</taxon>
        <taxon>Haloferacaceae</taxon>
        <taxon>Haloferax</taxon>
    </lineage>
</organism>
<evidence type="ECO:0000259" key="5">
    <source>
        <dbReference type="Pfam" id="PF01497"/>
    </source>
</evidence>
<evidence type="ECO:0000256" key="2">
    <source>
        <dbReference type="ARBA" id="ARBA00022448"/>
    </source>
</evidence>
<proteinExistence type="predicted"/>
<dbReference type="InterPro" id="IPR051313">
    <property type="entry name" value="Bact_iron-sidero_bind"/>
</dbReference>
<protein>
    <submittedName>
        <fullName evidence="6">Putative ABC-type transport system substrate-binding protein (Substrate iron/cobalamin)</fullName>
    </submittedName>
</protein>
<evidence type="ECO:0000256" key="4">
    <source>
        <dbReference type="SAM" id="MobiDB-lite"/>
    </source>
</evidence>
<feature type="domain" description="Fe/B12 periplasmic-binding" evidence="5">
    <location>
        <begin position="191"/>
        <end position="343"/>
    </location>
</feature>
<keyword evidence="7" id="KW-1185">Reference proteome</keyword>
<comment type="subcellular location">
    <subcellularLocation>
        <location evidence="1">Cell envelope</location>
    </subcellularLocation>
</comment>